<dbReference type="GO" id="GO:0005524">
    <property type="term" value="F:ATP binding"/>
    <property type="evidence" value="ECO:0007669"/>
    <property type="project" value="UniProtKB-KW"/>
</dbReference>
<evidence type="ECO:0000256" key="4">
    <source>
        <dbReference type="ARBA" id="ARBA00022496"/>
    </source>
</evidence>
<comment type="subcellular location">
    <subcellularLocation>
        <location evidence="1">Cell membrane</location>
        <topology evidence="1">Peripheral membrane protein</topology>
    </subcellularLocation>
</comment>
<proteinExistence type="predicted"/>
<dbReference type="InterPro" id="IPR051535">
    <property type="entry name" value="Siderophore_ABC-ATPase"/>
</dbReference>
<dbReference type="InterPro" id="IPR027417">
    <property type="entry name" value="P-loop_NTPase"/>
</dbReference>
<evidence type="ECO:0000256" key="1">
    <source>
        <dbReference type="ARBA" id="ARBA00004202"/>
    </source>
</evidence>
<dbReference type="GO" id="GO:0005886">
    <property type="term" value="C:plasma membrane"/>
    <property type="evidence" value="ECO:0007669"/>
    <property type="project" value="UniProtKB-SubCell"/>
</dbReference>
<evidence type="ECO:0000313" key="12">
    <source>
        <dbReference type="Proteomes" id="UP000268084"/>
    </source>
</evidence>
<keyword evidence="12" id="KW-1185">Reference proteome</keyword>
<dbReference type="Proteomes" id="UP000268084">
    <property type="component" value="Chromosome"/>
</dbReference>
<dbReference type="KEGG" id="nak:EH165_13250"/>
<dbReference type="GO" id="GO:0016887">
    <property type="term" value="F:ATP hydrolysis activity"/>
    <property type="evidence" value="ECO:0007669"/>
    <property type="project" value="InterPro"/>
</dbReference>
<evidence type="ECO:0000256" key="7">
    <source>
        <dbReference type="ARBA" id="ARBA00023004"/>
    </source>
</evidence>
<evidence type="ECO:0000256" key="9">
    <source>
        <dbReference type="ARBA" id="ARBA00023136"/>
    </source>
</evidence>
<sequence>MTATTRPHHTGRCVLSAQGLWLNYLPAKYALPDDDVRWVLKNVSVQVREGEFLALVGINGCGKSSLLQALSGLMKAHRGEVTLDLPDEQPARLADMSRRSIARRIATMHQVLPPMPGVTVTQLVDQGQYPHRGALAMLGRPSGGATAQAIAAVGMTAFAHRALDSLSGGERQRARLALALAQKGRVLLLDEPTAHLDIRHQLEMLSLIRDLQRSHGLTVVMVIHDLDQAARFADRIVALTEGQVSADGRPEDVLTSQLLAEVFGVRGRVERDKATDRLHCFLDEPVSPGVERD</sequence>
<evidence type="ECO:0000313" key="11">
    <source>
        <dbReference type="EMBL" id="AZI58966.1"/>
    </source>
</evidence>
<feature type="domain" description="ABC transporter" evidence="10">
    <location>
        <begin position="22"/>
        <end position="266"/>
    </location>
</feature>
<dbReference type="Gene3D" id="3.40.50.300">
    <property type="entry name" value="P-loop containing nucleotide triphosphate hydrolases"/>
    <property type="match status" value="1"/>
</dbReference>
<keyword evidence="4" id="KW-0410">Iron transport</keyword>
<dbReference type="PANTHER" id="PTHR42771:SF2">
    <property type="entry name" value="IRON(3+)-HYDROXAMATE IMPORT ATP-BINDING PROTEIN FHUC"/>
    <property type="match status" value="1"/>
</dbReference>
<dbReference type="AlphaFoldDB" id="A0A3G8ZY63"/>
<name>A0A3G8ZY63_9ACTN</name>
<gene>
    <name evidence="11" type="ORF">EH165_13250</name>
</gene>
<accession>A0A3G8ZY63</accession>
<dbReference type="FunFam" id="3.40.50.300:FF:000134">
    <property type="entry name" value="Iron-enterobactin ABC transporter ATP-binding protein"/>
    <property type="match status" value="1"/>
</dbReference>
<dbReference type="PROSITE" id="PS00211">
    <property type="entry name" value="ABC_TRANSPORTER_1"/>
    <property type="match status" value="1"/>
</dbReference>
<evidence type="ECO:0000256" key="6">
    <source>
        <dbReference type="ARBA" id="ARBA00022840"/>
    </source>
</evidence>
<keyword evidence="2" id="KW-0813">Transport</keyword>
<dbReference type="CDD" id="cd03214">
    <property type="entry name" value="ABC_Iron-Siderophores_B12_Hemin"/>
    <property type="match status" value="1"/>
</dbReference>
<evidence type="ECO:0000256" key="3">
    <source>
        <dbReference type="ARBA" id="ARBA00022475"/>
    </source>
</evidence>
<keyword evidence="9" id="KW-0472">Membrane</keyword>
<dbReference type="OrthoDB" id="5296765at2"/>
<evidence type="ECO:0000256" key="8">
    <source>
        <dbReference type="ARBA" id="ARBA00023065"/>
    </source>
</evidence>
<keyword evidence="6 11" id="KW-0067">ATP-binding</keyword>
<dbReference type="InterPro" id="IPR003593">
    <property type="entry name" value="AAA+_ATPase"/>
</dbReference>
<dbReference type="Pfam" id="PF00005">
    <property type="entry name" value="ABC_tran"/>
    <property type="match status" value="1"/>
</dbReference>
<dbReference type="InterPro" id="IPR017871">
    <property type="entry name" value="ABC_transporter-like_CS"/>
</dbReference>
<dbReference type="PANTHER" id="PTHR42771">
    <property type="entry name" value="IRON(3+)-HYDROXAMATE IMPORT ATP-BINDING PROTEIN FHUC"/>
    <property type="match status" value="1"/>
</dbReference>
<evidence type="ECO:0000256" key="5">
    <source>
        <dbReference type="ARBA" id="ARBA00022741"/>
    </source>
</evidence>
<dbReference type="InterPro" id="IPR003439">
    <property type="entry name" value="ABC_transporter-like_ATP-bd"/>
</dbReference>
<evidence type="ECO:0000256" key="2">
    <source>
        <dbReference type="ARBA" id="ARBA00022448"/>
    </source>
</evidence>
<dbReference type="EMBL" id="CP034170">
    <property type="protein sequence ID" value="AZI58966.1"/>
    <property type="molecule type" value="Genomic_DNA"/>
</dbReference>
<dbReference type="PROSITE" id="PS50893">
    <property type="entry name" value="ABC_TRANSPORTER_2"/>
    <property type="match status" value="1"/>
</dbReference>
<keyword evidence="3" id="KW-1003">Cell membrane</keyword>
<keyword evidence="7" id="KW-0408">Iron</keyword>
<reference evidence="11 12" key="2">
    <citation type="submission" date="2018-12" db="EMBL/GenBank/DDBJ databases">
        <title>Nakamurella antarcticus sp. nov., isolated from Antarctica South Shetland Islands soil.</title>
        <authorList>
            <person name="Peng F."/>
        </authorList>
    </citation>
    <scope>NUCLEOTIDE SEQUENCE [LARGE SCALE GENOMIC DNA]</scope>
    <source>
        <strain evidence="11 12">S14-144</strain>
    </source>
</reference>
<keyword evidence="8" id="KW-0406">Ion transport</keyword>
<evidence type="ECO:0000259" key="10">
    <source>
        <dbReference type="PROSITE" id="PS50893"/>
    </source>
</evidence>
<dbReference type="SMART" id="SM00382">
    <property type="entry name" value="AAA"/>
    <property type="match status" value="1"/>
</dbReference>
<dbReference type="SUPFAM" id="SSF52540">
    <property type="entry name" value="P-loop containing nucleoside triphosphate hydrolases"/>
    <property type="match status" value="1"/>
</dbReference>
<reference evidence="11 12" key="1">
    <citation type="submission" date="2018-11" db="EMBL/GenBank/DDBJ databases">
        <authorList>
            <person name="Da X."/>
        </authorList>
    </citation>
    <scope>NUCLEOTIDE SEQUENCE [LARGE SCALE GENOMIC DNA]</scope>
    <source>
        <strain evidence="11 12">S14-144</strain>
    </source>
</reference>
<dbReference type="GO" id="GO:0006826">
    <property type="term" value="P:iron ion transport"/>
    <property type="evidence" value="ECO:0007669"/>
    <property type="project" value="UniProtKB-KW"/>
</dbReference>
<keyword evidence="5" id="KW-0547">Nucleotide-binding</keyword>
<dbReference type="RefSeq" id="WP_124799870.1">
    <property type="nucleotide sequence ID" value="NZ_CP034170.1"/>
</dbReference>
<protein>
    <submittedName>
        <fullName evidence="11">ABC transporter ATP-binding protein</fullName>
    </submittedName>
</protein>
<organism evidence="11 12">
    <name type="scientific">Nakamurella antarctica</name>
    <dbReference type="NCBI Taxonomy" id="1902245"/>
    <lineage>
        <taxon>Bacteria</taxon>
        <taxon>Bacillati</taxon>
        <taxon>Actinomycetota</taxon>
        <taxon>Actinomycetes</taxon>
        <taxon>Nakamurellales</taxon>
        <taxon>Nakamurellaceae</taxon>
        <taxon>Nakamurella</taxon>
    </lineage>
</organism>